<dbReference type="GO" id="GO:0004386">
    <property type="term" value="F:helicase activity"/>
    <property type="evidence" value="ECO:0007669"/>
    <property type="project" value="UniProtKB-KW"/>
</dbReference>
<comment type="function">
    <text evidence="9">Couples transcription and DNA repair by recognizing RNA polymerase (RNAP) stalled at DNA lesions. Mediates ATP-dependent release of RNAP and its truncated transcript from the DNA, and recruitment of nucleotide excision repair machinery to the damaged site.</text>
</comment>
<name>A0ABU1T1Q9_9ACTO</name>
<comment type="similarity">
    <text evidence="9">In the N-terminal section; belongs to the UvrB family.</text>
</comment>
<dbReference type="SMART" id="SM01058">
    <property type="entry name" value="CarD_TRCF"/>
    <property type="match status" value="1"/>
</dbReference>
<evidence type="ECO:0000259" key="11">
    <source>
        <dbReference type="PROSITE" id="PS51194"/>
    </source>
</evidence>
<dbReference type="PROSITE" id="PS51192">
    <property type="entry name" value="HELICASE_ATP_BIND_1"/>
    <property type="match status" value="1"/>
</dbReference>
<dbReference type="Pfam" id="PF17757">
    <property type="entry name" value="UvrB_inter"/>
    <property type="match status" value="1"/>
</dbReference>
<organism evidence="12 13">
    <name type="scientific">Arcanobacterium hippocoleae</name>
    <dbReference type="NCBI Taxonomy" id="149017"/>
    <lineage>
        <taxon>Bacteria</taxon>
        <taxon>Bacillati</taxon>
        <taxon>Actinomycetota</taxon>
        <taxon>Actinomycetes</taxon>
        <taxon>Actinomycetales</taxon>
        <taxon>Actinomycetaceae</taxon>
        <taxon>Arcanobacterium</taxon>
    </lineage>
</organism>
<sequence>MNPNSILNSIHAFDELANFRAEKLIDVDLPRGSAAFAIAKILQADGENRQQNLASSLQVVVTASEYEAEELASFLKYFLPENAIAVFPAWETLPHERLSPRADTVARRLHVLRRLAHPEEFAPLKVVVMPVRALLQPIAANLGQIQPVRLSVGESVDLSRLQAALTNTAYTRVDMVESRGEFAVRGGIVDIFPPTEKHPLRVEFFGDEIDEIRTFAISDQRSLASVAELYAPPCREILLTDAVRSRAAKALTKLPGAAEMLEQIAAGVAVEGMESLAPILVDEMISVISELPEKSRMILIEPERIAAHAQSLAQTTAEFLAAAWSNAAAGGEIPVNVDTASFASLQSVRSAALDRSFSWWNFAALAGEDTLSFGLREPKNFGGDTEKAFADLAQKIHDGWQILLTADSSGLSKRLAEQLSLADVPNRMMTVCDIAKATETISETRIGAAENELEPSVVHLAVLPLKTGFVDERNKFAIISAHDILSRIRTRGIVNGKQAMPTRRKKAVDPLTLKPGDYVVHERHGVAQFVKLVKRQLGGASGTTREYMLLEYAASKRGGARDQLWVPTDQLYLVSKYSGGDAPSLNKMGGADWAKTKAKARAAVKEIARELIRLYAKRRATRGYAFSSDTPWQRELEDAFEYVETPDQLHTIEEVKRDMESLEPMDRLISGDVGYGKTEIAVRAAFKAIQDGKQVAVLVPTTLLVQQHLETFRERYAGFPARVEGLSRFQTRRESDAVKDGIAKGEIDVVIGTHRLITGEVRFKDLGLVIIDEEQRFGVEHKETLKQLYPQVDVLSMSATPIPRTLEMAVTGIRQMSTLATPPEERHPILTYVGVQDAKQVSAAIKRELLRDGQVFYIHNRTQSVNKTAASLAELVPEARVGVAHGKMSESQLELVIQKFWEKEIDVLVCTTIVETGLDISNANTLIVEDAQKLGLSQLHQLRGRVGRGRERAYAYFLYPPEKAMTETAIERLRTIAAHTELGAGIQVAMKDLEIRGAGNLLGGEQSGHIAGVGFDLYLRMVSEAVAKLTGQAAAENAAEQAEIRIELPVDAYVPQGWVSSERLRLEIYTKISAARTEAEREDIRHELVDRYGEIPPEVARLFRLSRLRELAVQVGVAEISLLGRNVRIAPVELSDFRQVRLKRLYPKALLKPAVRAILVPLPEAELGRISDSAEIYENEAIFEYVERFIHAILVAE</sequence>
<evidence type="ECO:0000256" key="9">
    <source>
        <dbReference type="HAMAP-Rule" id="MF_00969"/>
    </source>
</evidence>
<dbReference type="Pfam" id="PF02559">
    <property type="entry name" value="CarD_TRCF_RID"/>
    <property type="match status" value="1"/>
</dbReference>
<dbReference type="SMART" id="SM00487">
    <property type="entry name" value="DEXDc"/>
    <property type="match status" value="1"/>
</dbReference>
<dbReference type="InterPro" id="IPR014001">
    <property type="entry name" value="Helicase_ATP-bd"/>
</dbReference>
<dbReference type="Gene3D" id="3.40.50.300">
    <property type="entry name" value="P-loop containing nucleotide triphosphate hydrolases"/>
    <property type="match status" value="2"/>
</dbReference>
<keyword evidence="3 9" id="KW-0227">DNA damage</keyword>
<dbReference type="InterPro" id="IPR003711">
    <property type="entry name" value="CarD-like/TRCF_RID"/>
</dbReference>
<evidence type="ECO:0000256" key="1">
    <source>
        <dbReference type="ARBA" id="ARBA00022490"/>
    </source>
</evidence>
<dbReference type="Gene3D" id="3.30.2060.10">
    <property type="entry name" value="Penicillin-binding protein 1b domain"/>
    <property type="match status" value="1"/>
</dbReference>
<dbReference type="PANTHER" id="PTHR47964">
    <property type="entry name" value="ATP-DEPENDENT DNA HELICASE HOMOLOG RECG, CHLOROPLASTIC"/>
    <property type="match status" value="1"/>
</dbReference>
<dbReference type="SUPFAM" id="SSF52540">
    <property type="entry name" value="P-loop containing nucleoside triphosphate hydrolases"/>
    <property type="match status" value="4"/>
</dbReference>
<comment type="subcellular location">
    <subcellularLocation>
        <location evidence="9">Cytoplasm</location>
    </subcellularLocation>
</comment>
<keyword evidence="6 9" id="KW-0067">ATP-binding</keyword>
<evidence type="ECO:0000256" key="2">
    <source>
        <dbReference type="ARBA" id="ARBA00022741"/>
    </source>
</evidence>
<keyword evidence="7 9" id="KW-0238">DNA-binding</keyword>
<evidence type="ECO:0000256" key="7">
    <source>
        <dbReference type="ARBA" id="ARBA00023125"/>
    </source>
</evidence>
<dbReference type="Pfam" id="PF00270">
    <property type="entry name" value="DEAD"/>
    <property type="match status" value="1"/>
</dbReference>
<dbReference type="PANTHER" id="PTHR47964:SF1">
    <property type="entry name" value="ATP-DEPENDENT DNA HELICASE HOMOLOG RECG, CHLOROPLASTIC"/>
    <property type="match status" value="1"/>
</dbReference>
<accession>A0ABU1T1Q9</accession>
<keyword evidence="4 9" id="KW-0378">Hydrolase</keyword>
<comment type="caution">
    <text evidence="12">The sequence shown here is derived from an EMBL/GenBank/DDBJ whole genome shotgun (WGS) entry which is preliminary data.</text>
</comment>
<dbReference type="Pfam" id="PF03461">
    <property type="entry name" value="TRCF"/>
    <property type="match status" value="1"/>
</dbReference>
<dbReference type="PROSITE" id="PS51194">
    <property type="entry name" value="HELICASE_CTER"/>
    <property type="match status" value="1"/>
</dbReference>
<dbReference type="Gene3D" id="3.40.50.11180">
    <property type="match status" value="1"/>
</dbReference>
<dbReference type="EC" id="3.6.4.-" evidence="9"/>
<dbReference type="Gene3D" id="2.40.10.170">
    <property type="match status" value="1"/>
</dbReference>
<evidence type="ECO:0000256" key="4">
    <source>
        <dbReference type="ARBA" id="ARBA00022801"/>
    </source>
</evidence>
<dbReference type="SMART" id="SM00982">
    <property type="entry name" value="TRCF"/>
    <property type="match status" value="1"/>
</dbReference>
<dbReference type="GO" id="GO:0016787">
    <property type="term" value="F:hydrolase activity"/>
    <property type="evidence" value="ECO:0007669"/>
    <property type="project" value="UniProtKB-KW"/>
</dbReference>
<keyword evidence="1 9" id="KW-0963">Cytoplasm</keyword>
<dbReference type="Proteomes" id="UP001266099">
    <property type="component" value="Unassembled WGS sequence"/>
</dbReference>
<evidence type="ECO:0000313" key="12">
    <source>
        <dbReference type="EMBL" id="MDR6939317.1"/>
    </source>
</evidence>
<dbReference type="InterPro" id="IPR027417">
    <property type="entry name" value="P-loop_NTPase"/>
</dbReference>
<dbReference type="RefSeq" id="WP_309955911.1">
    <property type="nucleotide sequence ID" value="NZ_JAVDUJ010000001.1"/>
</dbReference>
<evidence type="ECO:0000256" key="8">
    <source>
        <dbReference type="ARBA" id="ARBA00023204"/>
    </source>
</evidence>
<protein>
    <recommendedName>
        <fullName evidence="9">Transcription-repair-coupling factor</fullName>
        <shortName evidence="9">TRCF</shortName>
        <ecNumber evidence="9">3.6.4.-</ecNumber>
    </recommendedName>
</protein>
<feature type="domain" description="Helicase ATP-binding" evidence="10">
    <location>
        <begin position="658"/>
        <end position="819"/>
    </location>
</feature>
<dbReference type="SUPFAM" id="SSF143517">
    <property type="entry name" value="TRCF domain-like"/>
    <property type="match status" value="1"/>
</dbReference>
<keyword evidence="13" id="KW-1185">Reference proteome</keyword>
<dbReference type="Gene3D" id="3.90.1150.50">
    <property type="entry name" value="Transcription-repair-coupling factor, D7 domain"/>
    <property type="match status" value="1"/>
</dbReference>
<dbReference type="SMART" id="SM00490">
    <property type="entry name" value="HELICc"/>
    <property type="match status" value="1"/>
</dbReference>
<dbReference type="InterPro" id="IPR036101">
    <property type="entry name" value="CarD-like/TRCF_RID_sf"/>
</dbReference>
<keyword evidence="8 9" id="KW-0234">DNA repair</keyword>
<comment type="similarity">
    <text evidence="9">In the C-terminal section; belongs to the helicase family. RecG subfamily.</text>
</comment>
<dbReference type="CDD" id="cd17991">
    <property type="entry name" value="DEXHc_TRCF"/>
    <property type="match status" value="1"/>
</dbReference>
<dbReference type="InterPro" id="IPR047112">
    <property type="entry name" value="RecG/Mfd"/>
</dbReference>
<dbReference type="InterPro" id="IPR011545">
    <property type="entry name" value="DEAD/DEAH_box_helicase_dom"/>
</dbReference>
<evidence type="ECO:0000256" key="5">
    <source>
        <dbReference type="ARBA" id="ARBA00022806"/>
    </source>
</evidence>
<proteinExistence type="inferred from homology"/>
<evidence type="ECO:0000256" key="3">
    <source>
        <dbReference type="ARBA" id="ARBA00022763"/>
    </source>
</evidence>
<keyword evidence="2 9" id="KW-0547">Nucleotide-binding</keyword>
<dbReference type="InterPro" id="IPR005118">
    <property type="entry name" value="TRCF_C"/>
</dbReference>
<dbReference type="Pfam" id="PF00271">
    <property type="entry name" value="Helicase_C"/>
    <property type="match status" value="1"/>
</dbReference>
<gene>
    <name evidence="9" type="primary">mfd</name>
    <name evidence="12" type="ORF">J2S36_000860</name>
</gene>
<evidence type="ECO:0000256" key="6">
    <source>
        <dbReference type="ARBA" id="ARBA00022840"/>
    </source>
</evidence>
<evidence type="ECO:0000259" key="10">
    <source>
        <dbReference type="PROSITE" id="PS51192"/>
    </source>
</evidence>
<dbReference type="EMBL" id="JAVDUJ010000001">
    <property type="protein sequence ID" value="MDR6939317.1"/>
    <property type="molecule type" value="Genomic_DNA"/>
</dbReference>
<dbReference type="InterPro" id="IPR001650">
    <property type="entry name" value="Helicase_C-like"/>
</dbReference>
<dbReference type="HAMAP" id="MF_00969">
    <property type="entry name" value="TRCF"/>
    <property type="match status" value="1"/>
</dbReference>
<dbReference type="InterPro" id="IPR041471">
    <property type="entry name" value="UvrB_inter"/>
</dbReference>
<dbReference type="SUPFAM" id="SSF141259">
    <property type="entry name" value="CarD-like"/>
    <property type="match status" value="1"/>
</dbReference>
<keyword evidence="5 12" id="KW-0347">Helicase</keyword>
<reference evidence="12 13" key="1">
    <citation type="submission" date="2023-07" db="EMBL/GenBank/DDBJ databases">
        <title>Sequencing the genomes of 1000 actinobacteria strains.</title>
        <authorList>
            <person name="Klenk H.-P."/>
        </authorList>
    </citation>
    <scope>NUCLEOTIDE SEQUENCE [LARGE SCALE GENOMIC DNA]</scope>
    <source>
        <strain evidence="12 13">DSM 15539</strain>
    </source>
</reference>
<evidence type="ECO:0000313" key="13">
    <source>
        <dbReference type="Proteomes" id="UP001266099"/>
    </source>
</evidence>
<dbReference type="NCBIfam" id="TIGR00580">
    <property type="entry name" value="mfd"/>
    <property type="match status" value="1"/>
</dbReference>
<feature type="domain" description="Helicase C-terminal" evidence="11">
    <location>
        <begin position="837"/>
        <end position="994"/>
    </location>
</feature>
<dbReference type="InterPro" id="IPR037235">
    <property type="entry name" value="TRCF-like_C_D7"/>
</dbReference>
<dbReference type="InterPro" id="IPR004576">
    <property type="entry name" value="Mfd"/>
</dbReference>